<dbReference type="SUPFAM" id="SSF46689">
    <property type="entry name" value="Homeodomain-like"/>
    <property type="match status" value="1"/>
</dbReference>
<evidence type="ECO:0000259" key="1">
    <source>
        <dbReference type="Pfam" id="PF13358"/>
    </source>
</evidence>
<protein>
    <submittedName>
        <fullName evidence="2">IS630 family transposase</fullName>
    </submittedName>
</protein>
<name>A0ABT0X2T9_9ACTN</name>
<dbReference type="InterPro" id="IPR047655">
    <property type="entry name" value="Transpos_IS630-like"/>
</dbReference>
<dbReference type="SUPFAM" id="SSF53098">
    <property type="entry name" value="Ribonuclease H-like"/>
    <property type="match status" value="1"/>
</dbReference>
<dbReference type="InterPro" id="IPR009057">
    <property type="entry name" value="Homeodomain-like_sf"/>
</dbReference>
<gene>
    <name evidence="2" type="ORF">M1E25_05710</name>
</gene>
<dbReference type="InterPro" id="IPR052702">
    <property type="entry name" value="MscS-like_channel"/>
</dbReference>
<dbReference type="InterPro" id="IPR012337">
    <property type="entry name" value="RNaseH-like_sf"/>
</dbReference>
<organism evidence="2 3">
    <name type="scientific">Streptomyces meridianus</name>
    <dbReference type="NCBI Taxonomy" id="2938945"/>
    <lineage>
        <taxon>Bacteria</taxon>
        <taxon>Bacillati</taxon>
        <taxon>Actinomycetota</taxon>
        <taxon>Actinomycetes</taxon>
        <taxon>Kitasatosporales</taxon>
        <taxon>Streptomycetaceae</taxon>
        <taxon>Streptomyces</taxon>
    </lineage>
</organism>
<reference evidence="2" key="1">
    <citation type="journal article" date="2023" name="Int. J. Syst. Evol. Microbiol.">
        <title>Streptomyces meridianus sp. nov. isolated from brackish water of the Tagus estuary in Alcochete, Portugal.</title>
        <authorList>
            <person name="Santos J.D.N."/>
            <person name="Klimek D."/>
            <person name="Calusinska M."/>
            <person name="Lobo Da Cunha A."/>
            <person name="Catita J."/>
            <person name="Goncalves H."/>
            <person name="Gonzalez I."/>
            <person name="Reyes F."/>
            <person name="Lage O.M."/>
        </authorList>
    </citation>
    <scope>NUCLEOTIDE SEQUENCE</scope>
    <source>
        <strain evidence="2">MTZ3.1</strain>
    </source>
</reference>
<dbReference type="EMBL" id="JAMQGM010000013">
    <property type="protein sequence ID" value="MCM2576856.1"/>
    <property type="molecule type" value="Genomic_DNA"/>
</dbReference>
<evidence type="ECO:0000313" key="2">
    <source>
        <dbReference type="EMBL" id="MCM2576856.1"/>
    </source>
</evidence>
<dbReference type="Gene3D" id="3.30.420.10">
    <property type="entry name" value="Ribonuclease H-like superfamily/Ribonuclease H"/>
    <property type="match status" value="1"/>
</dbReference>
<accession>A0ABT0X2T9</accession>
<dbReference type="Pfam" id="PF13358">
    <property type="entry name" value="DDE_3"/>
    <property type="match status" value="1"/>
</dbReference>
<dbReference type="PANTHER" id="PTHR30347:SF1">
    <property type="entry name" value="MECHANOSENSITIVE CHANNEL MSCK"/>
    <property type="match status" value="1"/>
</dbReference>
<keyword evidence="3" id="KW-1185">Reference proteome</keyword>
<evidence type="ECO:0000313" key="3">
    <source>
        <dbReference type="Proteomes" id="UP001167160"/>
    </source>
</evidence>
<dbReference type="InterPro" id="IPR036397">
    <property type="entry name" value="RNaseH_sf"/>
</dbReference>
<dbReference type="RefSeq" id="WP_251410592.1">
    <property type="nucleotide sequence ID" value="NZ_JAMQGM010000013.1"/>
</dbReference>
<sequence length="369" mass="42068">MGRPGPKLAPLNLTASERAELERWVRRRKSAQDLAARARVVLACDQVGEDGRPVPIGAVADEVRVSRDTVTRWRKRFLASRLEGLVDEPRPGRPRTVGDERVEEVVRRTLEEKPAGATHWSTRAMAQRTGLSQSTVSRIWRAFGLQPHRAETFKLSTDPFFVDKVHDVVGLYLNPPEKALVLCVDEKSQIQALDRAQPVLPMMPGVPERATHDYVRAGTTTLFAALNTATGEVIGSLHRRHRTVEFKKFLTRLDKGVPPGLDVHLICDNYITHKNETIRRWLLAHPRFHLHFTPTGSSWLNLVERWFAELTNKQIRRGAHKSVQALEKDIRAWINHWNDDPKPFVWTKTADEILERLASYCQRITDSGH</sequence>
<proteinExistence type="predicted"/>
<feature type="domain" description="Tc1-like transposase DDE" evidence="1">
    <location>
        <begin position="181"/>
        <end position="326"/>
    </location>
</feature>
<dbReference type="NCBIfam" id="NF033545">
    <property type="entry name" value="transpos_IS630"/>
    <property type="match status" value="1"/>
</dbReference>
<dbReference type="InterPro" id="IPR038717">
    <property type="entry name" value="Tc1-like_DDE_dom"/>
</dbReference>
<dbReference type="Proteomes" id="UP001167160">
    <property type="component" value="Unassembled WGS sequence"/>
</dbReference>
<dbReference type="Pfam" id="PF13565">
    <property type="entry name" value="HTH_32"/>
    <property type="match status" value="1"/>
</dbReference>
<dbReference type="PANTHER" id="PTHR30347">
    <property type="entry name" value="POTASSIUM CHANNEL RELATED"/>
    <property type="match status" value="1"/>
</dbReference>
<comment type="caution">
    <text evidence="2">The sequence shown here is derived from an EMBL/GenBank/DDBJ whole genome shotgun (WGS) entry which is preliminary data.</text>
</comment>